<keyword evidence="2" id="KW-0472">Membrane</keyword>
<keyword evidence="3" id="KW-0378">Hydrolase</keyword>
<evidence type="ECO:0000256" key="2">
    <source>
        <dbReference type="SAM" id="Phobius"/>
    </source>
</evidence>
<accession>A0A0D7B3Y0</accession>
<dbReference type="SUPFAM" id="SSF53474">
    <property type="entry name" value="alpha/beta-Hydrolases"/>
    <property type="match status" value="1"/>
</dbReference>
<reference evidence="3 4" key="1">
    <citation type="journal article" date="2015" name="Fungal Genet. Biol.">
        <title>Evolution of novel wood decay mechanisms in Agaricales revealed by the genome sequences of Fistulina hepatica and Cylindrobasidium torrendii.</title>
        <authorList>
            <person name="Floudas D."/>
            <person name="Held B.W."/>
            <person name="Riley R."/>
            <person name="Nagy L.G."/>
            <person name="Koehler G."/>
            <person name="Ransdell A.S."/>
            <person name="Younus H."/>
            <person name="Chow J."/>
            <person name="Chiniquy J."/>
            <person name="Lipzen A."/>
            <person name="Tritt A."/>
            <person name="Sun H."/>
            <person name="Haridas S."/>
            <person name="LaButti K."/>
            <person name="Ohm R.A."/>
            <person name="Kues U."/>
            <person name="Blanchette R.A."/>
            <person name="Grigoriev I.V."/>
            <person name="Minto R.E."/>
            <person name="Hibbett D.S."/>
        </authorList>
    </citation>
    <scope>NUCLEOTIDE SEQUENCE [LARGE SCALE GENOMIC DNA]</scope>
    <source>
        <strain evidence="3 4">FP15055 ss-10</strain>
    </source>
</reference>
<feature type="transmembrane region" description="Helical" evidence="2">
    <location>
        <begin position="27"/>
        <end position="48"/>
    </location>
</feature>
<dbReference type="OrthoDB" id="5954035at2759"/>
<evidence type="ECO:0000313" key="4">
    <source>
        <dbReference type="Proteomes" id="UP000054007"/>
    </source>
</evidence>
<dbReference type="InterPro" id="IPR050960">
    <property type="entry name" value="AB_hydrolase_4_sf"/>
</dbReference>
<dbReference type="InterPro" id="IPR029058">
    <property type="entry name" value="AB_hydrolase_fold"/>
</dbReference>
<sequence>MRGSAFPFDISIPSLDAYYRYGADHSWALSSPTVWIIVLSIFCGWALARNRATSTIVLVPKISTSLDLATLVRAQCPSLFSEFKAPWWLANGHLQTIYSSVENSFSRANPVVYRRHLLSLSDGGTLGLDFAPYNDADLPEDTPIVIVLCGVAGGSNESYAQEIVAPTVDAKGLSYRAVVISSRGCNGVPLTSSRMFSAGGTDDVRQAVMFISVTYPRAPLLGLGFSLGANILTRYVAEEGAHSPLSSACVLACPWDLAANDRSILNTPILGRIYAQSLGTSLCDIARLNETVLRTSASPTIQHAITAALAFRKPTLREFHQALGRFDGEPPLYPFASAEAYFSALSSHRALPDIRIPFLAINAVDDPVVTQVPLGGAAGNPYVVMALTAGGGHIGWFESASRRWSTRPTLEWLKLTAQIPRTTVAPRQELSVDADGWIRAEAWPKLGVREKRSD</sequence>
<dbReference type="GO" id="GO:0051792">
    <property type="term" value="P:medium-chain fatty acid biosynthetic process"/>
    <property type="evidence" value="ECO:0007669"/>
    <property type="project" value="TreeGrafter"/>
</dbReference>
<evidence type="ECO:0000313" key="3">
    <source>
        <dbReference type="EMBL" id="KIY64920.1"/>
    </source>
</evidence>
<gene>
    <name evidence="3" type="ORF">CYLTODRAFT_492715</name>
</gene>
<evidence type="ECO:0000256" key="1">
    <source>
        <dbReference type="ARBA" id="ARBA00010884"/>
    </source>
</evidence>
<dbReference type="Gene3D" id="3.40.50.1820">
    <property type="entry name" value="alpha/beta hydrolase"/>
    <property type="match status" value="1"/>
</dbReference>
<keyword evidence="2" id="KW-1133">Transmembrane helix</keyword>
<dbReference type="GO" id="GO:0047372">
    <property type="term" value="F:monoacylglycerol lipase activity"/>
    <property type="evidence" value="ECO:0007669"/>
    <property type="project" value="TreeGrafter"/>
</dbReference>
<dbReference type="AlphaFoldDB" id="A0A0D7B3Y0"/>
<dbReference type="GO" id="GO:0051793">
    <property type="term" value="P:medium-chain fatty acid catabolic process"/>
    <property type="evidence" value="ECO:0007669"/>
    <property type="project" value="TreeGrafter"/>
</dbReference>
<keyword evidence="4" id="KW-1185">Reference proteome</keyword>
<keyword evidence="2" id="KW-0812">Transmembrane</keyword>
<dbReference type="STRING" id="1314674.A0A0D7B3Y0"/>
<organism evidence="3 4">
    <name type="scientific">Cylindrobasidium torrendii FP15055 ss-10</name>
    <dbReference type="NCBI Taxonomy" id="1314674"/>
    <lineage>
        <taxon>Eukaryota</taxon>
        <taxon>Fungi</taxon>
        <taxon>Dikarya</taxon>
        <taxon>Basidiomycota</taxon>
        <taxon>Agaricomycotina</taxon>
        <taxon>Agaricomycetes</taxon>
        <taxon>Agaricomycetidae</taxon>
        <taxon>Agaricales</taxon>
        <taxon>Marasmiineae</taxon>
        <taxon>Physalacriaceae</taxon>
        <taxon>Cylindrobasidium</taxon>
    </lineage>
</organism>
<dbReference type="PANTHER" id="PTHR10794:SF63">
    <property type="entry name" value="ALPHA_BETA HYDROLASE 1, ISOFORM A"/>
    <property type="match status" value="1"/>
</dbReference>
<dbReference type="PANTHER" id="PTHR10794">
    <property type="entry name" value="ABHYDROLASE DOMAIN-CONTAINING PROTEIN"/>
    <property type="match status" value="1"/>
</dbReference>
<proteinExistence type="inferred from homology"/>
<name>A0A0D7B3Y0_9AGAR</name>
<comment type="similarity">
    <text evidence="1">Belongs to the AB hydrolase superfamily. AB hydrolase 4 family.</text>
</comment>
<dbReference type="GO" id="GO:0008126">
    <property type="term" value="F:acetylesterase activity"/>
    <property type="evidence" value="ECO:0007669"/>
    <property type="project" value="TreeGrafter"/>
</dbReference>
<dbReference type="EMBL" id="KN880612">
    <property type="protein sequence ID" value="KIY64920.1"/>
    <property type="molecule type" value="Genomic_DNA"/>
</dbReference>
<dbReference type="Proteomes" id="UP000054007">
    <property type="component" value="Unassembled WGS sequence"/>
</dbReference>
<protein>
    <submittedName>
        <fullName evidence="3">AB-hydrolase YheT</fullName>
    </submittedName>
</protein>